<protein>
    <submittedName>
        <fullName evidence="2">Glycosyltransferase family 2 protein</fullName>
    </submittedName>
</protein>
<dbReference type="SUPFAM" id="SSF53448">
    <property type="entry name" value="Nucleotide-diphospho-sugar transferases"/>
    <property type="match status" value="1"/>
</dbReference>
<evidence type="ECO:0000313" key="2">
    <source>
        <dbReference type="EMBL" id="MFB9211110.1"/>
    </source>
</evidence>
<dbReference type="InterPro" id="IPR001173">
    <property type="entry name" value="Glyco_trans_2-like"/>
</dbReference>
<dbReference type="RefSeq" id="WP_290246526.1">
    <property type="nucleotide sequence ID" value="NZ_JAUFQT010000001.1"/>
</dbReference>
<evidence type="ECO:0000259" key="1">
    <source>
        <dbReference type="Pfam" id="PF00535"/>
    </source>
</evidence>
<dbReference type="InterPro" id="IPR029044">
    <property type="entry name" value="Nucleotide-diphossugar_trans"/>
</dbReference>
<dbReference type="PANTHER" id="PTHR22916">
    <property type="entry name" value="GLYCOSYLTRANSFERASE"/>
    <property type="match status" value="1"/>
</dbReference>
<name>A0ABV5J2U6_9BACT</name>
<proteinExistence type="predicted"/>
<dbReference type="PANTHER" id="PTHR22916:SF3">
    <property type="entry name" value="UDP-GLCNAC:BETAGAL BETA-1,3-N-ACETYLGLUCOSAMINYLTRANSFERASE-LIKE PROTEIN 1"/>
    <property type="match status" value="1"/>
</dbReference>
<sequence>MTVSIVLACRDNTGSLEDTIKSILTQSYTDFELIIVDDGSKIPVESTLKRVNDPRIKIYRIDGQGLGGALNFGISKSQGKYIVRIDDDDLMAKIRIEKQVDFLDRNEDVVCVGTQLWFKSDNKYRALRKFPLTHEEIVRDLIKLRFSIAHCSVMFRRSSFDQIGGYRVKGGGQDLDLFLQFSKVGKLANLDEFLTYYNLSLGGLSVRAPKNKYRAYLFALESVSLDADFKDKYPNIYQSIRLLKYKVSRKHNYTFFLKRVVLLLQVNFLGKNMI</sequence>
<organism evidence="2 3">
    <name type="scientific">Echinicola jeungdonensis</name>
    <dbReference type="NCBI Taxonomy" id="709343"/>
    <lineage>
        <taxon>Bacteria</taxon>
        <taxon>Pseudomonadati</taxon>
        <taxon>Bacteroidota</taxon>
        <taxon>Cytophagia</taxon>
        <taxon>Cytophagales</taxon>
        <taxon>Cyclobacteriaceae</taxon>
        <taxon>Echinicola</taxon>
    </lineage>
</organism>
<accession>A0ABV5J2U6</accession>
<comment type="caution">
    <text evidence="2">The sequence shown here is derived from an EMBL/GenBank/DDBJ whole genome shotgun (WGS) entry which is preliminary data.</text>
</comment>
<feature type="domain" description="Glycosyltransferase 2-like" evidence="1">
    <location>
        <begin position="4"/>
        <end position="162"/>
    </location>
</feature>
<dbReference type="EMBL" id="JBHMEW010000042">
    <property type="protein sequence ID" value="MFB9211110.1"/>
    <property type="molecule type" value="Genomic_DNA"/>
</dbReference>
<dbReference type="Proteomes" id="UP001589654">
    <property type="component" value="Unassembled WGS sequence"/>
</dbReference>
<reference evidence="2 3" key="1">
    <citation type="submission" date="2024-09" db="EMBL/GenBank/DDBJ databases">
        <authorList>
            <person name="Sun Q."/>
            <person name="Mori K."/>
        </authorList>
    </citation>
    <scope>NUCLEOTIDE SEQUENCE [LARGE SCALE GENOMIC DNA]</scope>
    <source>
        <strain evidence="2 3">CECT 7682</strain>
    </source>
</reference>
<dbReference type="Gene3D" id="3.90.550.10">
    <property type="entry name" value="Spore Coat Polysaccharide Biosynthesis Protein SpsA, Chain A"/>
    <property type="match status" value="1"/>
</dbReference>
<dbReference type="Pfam" id="PF00535">
    <property type="entry name" value="Glycos_transf_2"/>
    <property type="match status" value="1"/>
</dbReference>
<keyword evidence="3" id="KW-1185">Reference proteome</keyword>
<evidence type="ECO:0000313" key="3">
    <source>
        <dbReference type="Proteomes" id="UP001589654"/>
    </source>
</evidence>
<gene>
    <name evidence="2" type="ORF">ACFFUR_04775</name>
</gene>